<proteinExistence type="predicted"/>
<evidence type="ECO:0000256" key="1">
    <source>
        <dbReference type="SAM" id="MobiDB-lite"/>
    </source>
</evidence>
<sequence>MRQSGALLLLGLLVLPSPLRAQAGGPQDSARCQQQCGAVLPRRIDNTREVQTCLLRCEALSRLQPAPASRNAAPRGPQGRRRLGG</sequence>
<feature type="region of interest" description="Disordered" evidence="1">
    <location>
        <begin position="65"/>
        <end position="85"/>
    </location>
</feature>
<dbReference type="RefSeq" id="WP_207419768.1">
    <property type="nucleotide sequence ID" value="NZ_CP061177.1"/>
</dbReference>
<reference evidence="3 4" key="1">
    <citation type="submission" date="2020-09" db="EMBL/GenBank/DDBJ databases">
        <title>Roseomonas.</title>
        <authorList>
            <person name="Zhu W."/>
        </authorList>
    </citation>
    <scope>NUCLEOTIDE SEQUENCE [LARGE SCALE GENOMIC DNA]</scope>
    <source>
        <strain evidence="3 4">573</strain>
    </source>
</reference>
<dbReference type="Proteomes" id="UP001518989">
    <property type="component" value="Unassembled WGS sequence"/>
</dbReference>
<protein>
    <submittedName>
        <fullName evidence="3">Uncharacterized protein</fullName>
    </submittedName>
</protein>
<organism evidence="3 4">
    <name type="scientific">Roseomonas haemaphysalidis</name>
    <dbReference type="NCBI Taxonomy" id="2768162"/>
    <lineage>
        <taxon>Bacteria</taxon>
        <taxon>Pseudomonadati</taxon>
        <taxon>Pseudomonadota</taxon>
        <taxon>Alphaproteobacteria</taxon>
        <taxon>Acetobacterales</taxon>
        <taxon>Roseomonadaceae</taxon>
        <taxon>Roseomonas</taxon>
    </lineage>
</organism>
<gene>
    <name evidence="3" type="ORF">IAI61_21360</name>
</gene>
<name>A0ABS3KVS7_9PROT</name>
<evidence type="ECO:0000313" key="4">
    <source>
        <dbReference type="Proteomes" id="UP001518989"/>
    </source>
</evidence>
<keyword evidence="4" id="KW-1185">Reference proteome</keyword>
<comment type="caution">
    <text evidence="3">The sequence shown here is derived from an EMBL/GenBank/DDBJ whole genome shotgun (WGS) entry which is preliminary data.</text>
</comment>
<dbReference type="EMBL" id="JACTNG010000016">
    <property type="protein sequence ID" value="MBO1081592.1"/>
    <property type="molecule type" value="Genomic_DNA"/>
</dbReference>
<evidence type="ECO:0000313" key="3">
    <source>
        <dbReference type="EMBL" id="MBO1081592.1"/>
    </source>
</evidence>
<feature type="chain" id="PRO_5046505466" evidence="2">
    <location>
        <begin position="24"/>
        <end position="85"/>
    </location>
</feature>
<keyword evidence="2" id="KW-0732">Signal</keyword>
<feature type="signal peptide" evidence="2">
    <location>
        <begin position="1"/>
        <end position="23"/>
    </location>
</feature>
<evidence type="ECO:0000256" key="2">
    <source>
        <dbReference type="SAM" id="SignalP"/>
    </source>
</evidence>
<accession>A0ABS3KVS7</accession>